<sequence>MASAKENPTAGVFPRMSLCPPGSSKAHASSIGAGPPLNPALERFRVRGCAIVTGGAGDLGHTACRTLLEHGVDKLAILDLESAQATTRLLELQSDFPAAQVHFIHVDVTDASKAEEAVDDIANLFGSINIVANFAGVARCYHSLEVTVEEWRRILDINTTGSFIVSRAAARKMVEAGTGGSIIFISSIAGHSVCFPQPQAAYGASKAAVLMMKNDLAAEWTVHGIRVNSISPGYMNTSILGQADGLDEAKNTWLSQNPMGRMGESDELSGALILLASNAGSYITGADIMVDGGHSLF</sequence>
<organism evidence="1 2">
    <name type="scientific">Lasiodiplodia mahajangana</name>
    <dbReference type="NCBI Taxonomy" id="1108764"/>
    <lineage>
        <taxon>Eukaryota</taxon>
        <taxon>Fungi</taxon>
        <taxon>Dikarya</taxon>
        <taxon>Ascomycota</taxon>
        <taxon>Pezizomycotina</taxon>
        <taxon>Dothideomycetes</taxon>
        <taxon>Dothideomycetes incertae sedis</taxon>
        <taxon>Botryosphaeriales</taxon>
        <taxon>Botryosphaeriaceae</taxon>
        <taxon>Lasiodiplodia</taxon>
    </lineage>
</organism>
<keyword evidence="2" id="KW-1185">Reference proteome</keyword>
<comment type="caution">
    <text evidence="1">The sequence shown here is derived from an EMBL/GenBank/DDBJ whole genome shotgun (WGS) entry which is preliminary data.</text>
</comment>
<name>A0ACC2JFH8_9PEZI</name>
<dbReference type="EMBL" id="JAPUUL010001969">
    <property type="protein sequence ID" value="KAJ8126206.1"/>
    <property type="molecule type" value="Genomic_DNA"/>
</dbReference>
<reference evidence="1" key="1">
    <citation type="submission" date="2022-12" db="EMBL/GenBank/DDBJ databases">
        <title>Genome Sequence of Lasiodiplodia mahajangana.</title>
        <authorList>
            <person name="Buettner E."/>
        </authorList>
    </citation>
    <scope>NUCLEOTIDE SEQUENCE</scope>
    <source>
        <strain evidence="1">VT137</strain>
    </source>
</reference>
<protein>
    <submittedName>
        <fullName evidence="1">Uncharacterized protein</fullName>
    </submittedName>
</protein>
<proteinExistence type="predicted"/>
<evidence type="ECO:0000313" key="2">
    <source>
        <dbReference type="Proteomes" id="UP001153332"/>
    </source>
</evidence>
<accession>A0ACC2JFH8</accession>
<dbReference type="Proteomes" id="UP001153332">
    <property type="component" value="Unassembled WGS sequence"/>
</dbReference>
<gene>
    <name evidence="1" type="ORF">O1611_g7434</name>
</gene>
<evidence type="ECO:0000313" key="1">
    <source>
        <dbReference type="EMBL" id="KAJ8126206.1"/>
    </source>
</evidence>